<dbReference type="Pfam" id="PF03101">
    <property type="entry name" value="FAR1"/>
    <property type="match status" value="1"/>
</dbReference>
<gene>
    <name evidence="3" type="ORF">D8674_010577</name>
</gene>
<dbReference type="OrthoDB" id="1859317at2759"/>
<evidence type="ECO:0000256" key="1">
    <source>
        <dbReference type="SAM" id="MobiDB-lite"/>
    </source>
</evidence>
<sequence length="244" mass="28298">MDNQSIHGFDSDESDLDMHAEAYEHKEGMEDVLPENLGLCVDEKDEIEEQSADLPMNVEALEPYQGMEFDSRDEAREFYVAYGRRSGFTVWIHHNRRSRVNNQVIGQDFVCLKEGFRAQKHVHRKDRVLPPPPVTCEGCQAMIRLAQREGLKWVVTKFVKEHNHKLMSPSKVPWRGSGKHLASELYNEKQKWKQRCAACEEQLNMILKDLERHTEHMSKKVSDTVQSIKAIEEEQSEDSDSGWS</sequence>
<organism evidence="3 4">
    <name type="scientific">Pyrus ussuriensis x Pyrus communis</name>
    <dbReference type="NCBI Taxonomy" id="2448454"/>
    <lineage>
        <taxon>Eukaryota</taxon>
        <taxon>Viridiplantae</taxon>
        <taxon>Streptophyta</taxon>
        <taxon>Embryophyta</taxon>
        <taxon>Tracheophyta</taxon>
        <taxon>Spermatophyta</taxon>
        <taxon>Magnoliopsida</taxon>
        <taxon>eudicotyledons</taxon>
        <taxon>Gunneridae</taxon>
        <taxon>Pentapetalae</taxon>
        <taxon>rosids</taxon>
        <taxon>fabids</taxon>
        <taxon>Rosales</taxon>
        <taxon>Rosaceae</taxon>
        <taxon>Amygdaloideae</taxon>
        <taxon>Maleae</taxon>
        <taxon>Pyrus</taxon>
    </lineage>
</organism>
<feature type="region of interest" description="Disordered" evidence="1">
    <location>
        <begin position="216"/>
        <end position="244"/>
    </location>
</feature>
<dbReference type="EMBL" id="SMOL01000753">
    <property type="protein sequence ID" value="KAB2600306.1"/>
    <property type="molecule type" value="Genomic_DNA"/>
</dbReference>
<protein>
    <submittedName>
        <fullName evidence="3">Protein FAR1-RELATED SEQUENCE 5-like</fullName>
    </submittedName>
</protein>
<comment type="caution">
    <text evidence="3">The sequence shown here is derived from an EMBL/GenBank/DDBJ whole genome shotgun (WGS) entry which is preliminary data.</text>
</comment>
<evidence type="ECO:0000313" key="3">
    <source>
        <dbReference type="EMBL" id="KAB2600306.1"/>
    </source>
</evidence>
<reference evidence="3 4" key="1">
    <citation type="submission" date="2019-09" db="EMBL/GenBank/DDBJ databases">
        <authorList>
            <person name="Ou C."/>
        </authorList>
    </citation>
    <scope>NUCLEOTIDE SEQUENCE [LARGE SCALE GENOMIC DNA]</scope>
    <source>
        <strain evidence="3">S2</strain>
        <tissue evidence="3">Leaf</tissue>
    </source>
</reference>
<dbReference type="Proteomes" id="UP000327157">
    <property type="component" value="Chromosome 13"/>
</dbReference>
<evidence type="ECO:0000313" key="4">
    <source>
        <dbReference type="Proteomes" id="UP000327157"/>
    </source>
</evidence>
<accession>A0A5N5FB37</accession>
<feature type="compositionally biased region" description="Acidic residues" evidence="1">
    <location>
        <begin position="233"/>
        <end position="244"/>
    </location>
</feature>
<evidence type="ECO:0000259" key="2">
    <source>
        <dbReference type="Pfam" id="PF03101"/>
    </source>
</evidence>
<name>A0A5N5FB37_9ROSA</name>
<reference evidence="3 4" key="3">
    <citation type="submission" date="2019-11" db="EMBL/GenBank/DDBJ databases">
        <title>A de novo genome assembly of a pear dwarfing rootstock.</title>
        <authorList>
            <person name="Wang F."/>
            <person name="Wang J."/>
            <person name="Li S."/>
            <person name="Zhang Y."/>
            <person name="Fang M."/>
            <person name="Ma L."/>
            <person name="Zhao Y."/>
            <person name="Jiang S."/>
        </authorList>
    </citation>
    <scope>NUCLEOTIDE SEQUENCE [LARGE SCALE GENOMIC DNA]</scope>
    <source>
        <strain evidence="3">S2</strain>
        <tissue evidence="3">Leaf</tissue>
    </source>
</reference>
<reference evidence="4" key="2">
    <citation type="submission" date="2019-10" db="EMBL/GenBank/DDBJ databases">
        <title>A de novo genome assembly of a pear dwarfing rootstock.</title>
        <authorList>
            <person name="Wang F."/>
            <person name="Wang J."/>
            <person name="Li S."/>
            <person name="Zhang Y."/>
            <person name="Fang M."/>
            <person name="Ma L."/>
            <person name="Zhao Y."/>
            <person name="Jiang S."/>
        </authorList>
    </citation>
    <scope>NUCLEOTIDE SEQUENCE [LARGE SCALE GENOMIC DNA]</scope>
</reference>
<dbReference type="PANTHER" id="PTHR46328:SF43">
    <property type="entry name" value="FAR1 DOMAIN-CONTAINING PROTEIN"/>
    <property type="match status" value="1"/>
</dbReference>
<dbReference type="PANTHER" id="PTHR46328">
    <property type="entry name" value="FAR-RED IMPAIRED RESPONSIVE (FAR1) FAMILY PROTEIN-RELATED"/>
    <property type="match status" value="1"/>
</dbReference>
<proteinExistence type="predicted"/>
<dbReference type="InterPro" id="IPR004330">
    <property type="entry name" value="FAR1_DNA_bnd_dom"/>
</dbReference>
<keyword evidence="4" id="KW-1185">Reference proteome</keyword>
<dbReference type="AlphaFoldDB" id="A0A5N5FB37"/>
<feature type="domain" description="FAR1" evidence="2">
    <location>
        <begin position="77"/>
        <end position="167"/>
    </location>
</feature>